<name>A0A848CLL7_9BACT</name>
<proteinExistence type="predicted"/>
<dbReference type="RefSeq" id="WP_168936539.1">
    <property type="nucleotide sequence ID" value="NZ_CAUHIU010000001.1"/>
</dbReference>
<feature type="region of interest" description="Disordered" evidence="1">
    <location>
        <begin position="1"/>
        <end position="22"/>
    </location>
</feature>
<sequence>MDTQNKKSYSFSVQQSPNSENEHTAIVSVSLCDGTMTVSNFGSANQATVNSYNTVDIINAARNDAQAKIQDQMNFMSSQTAYHPSVSTAQKDSTYPVNSNSSTTALPPSQHKHGGGSKLASEKQKDFIKQLADRKRIHIDQLCMDMFSHGSSNMTGAEANEMIKHLKRS</sequence>
<reference evidence="2 3" key="1">
    <citation type="submission" date="2020-04" db="EMBL/GenBank/DDBJ databases">
        <authorList>
            <person name="Hitch T.C.A."/>
            <person name="Wylensek D."/>
            <person name="Clavel T."/>
        </authorList>
    </citation>
    <scope>NUCLEOTIDE SEQUENCE [LARGE SCALE GENOMIC DNA]</scope>
    <source>
        <strain evidence="2 3">PG-251-APC-1</strain>
    </source>
</reference>
<comment type="caution">
    <text evidence="2">The sequence shown here is derived from an EMBL/GenBank/DDBJ whole genome shotgun (WGS) entry which is preliminary data.</text>
</comment>
<feature type="compositionally biased region" description="Polar residues" evidence="1">
    <location>
        <begin position="1"/>
        <end position="19"/>
    </location>
</feature>
<evidence type="ECO:0000313" key="3">
    <source>
        <dbReference type="Proteomes" id="UP000522333"/>
    </source>
</evidence>
<dbReference type="AlphaFoldDB" id="A0A848CLL7"/>
<dbReference type="EMBL" id="JABAFY010000102">
    <property type="protein sequence ID" value="NME53263.1"/>
    <property type="molecule type" value="Genomic_DNA"/>
</dbReference>
<feature type="compositionally biased region" description="Polar residues" evidence="1">
    <location>
        <begin position="81"/>
        <end position="107"/>
    </location>
</feature>
<dbReference type="Proteomes" id="UP000522333">
    <property type="component" value="Unassembled WGS sequence"/>
</dbReference>
<evidence type="ECO:0000313" key="2">
    <source>
        <dbReference type="EMBL" id="NME53263.1"/>
    </source>
</evidence>
<feature type="region of interest" description="Disordered" evidence="1">
    <location>
        <begin position="81"/>
        <end position="123"/>
    </location>
</feature>
<accession>A0A848CLL7</accession>
<gene>
    <name evidence="2" type="ORF">HF854_12280</name>
</gene>
<organism evidence="2 3">
    <name type="scientific">Desulfovibrio piger</name>
    <dbReference type="NCBI Taxonomy" id="901"/>
    <lineage>
        <taxon>Bacteria</taxon>
        <taxon>Pseudomonadati</taxon>
        <taxon>Thermodesulfobacteriota</taxon>
        <taxon>Desulfovibrionia</taxon>
        <taxon>Desulfovibrionales</taxon>
        <taxon>Desulfovibrionaceae</taxon>
        <taxon>Desulfovibrio</taxon>
    </lineage>
</organism>
<protein>
    <submittedName>
        <fullName evidence="2">Uncharacterized protein</fullName>
    </submittedName>
</protein>
<evidence type="ECO:0000256" key="1">
    <source>
        <dbReference type="SAM" id="MobiDB-lite"/>
    </source>
</evidence>